<gene>
    <name evidence="1" type="ORF">T03_4128</name>
</gene>
<evidence type="ECO:0000313" key="2">
    <source>
        <dbReference type="Proteomes" id="UP000054653"/>
    </source>
</evidence>
<reference evidence="1 2" key="1">
    <citation type="submission" date="2015-01" db="EMBL/GenBank/DDBJ databases">
        <title>Evolution of Trichinella species and genotypes.</title>
        <authorList>
            <person name="Korhonen P.K."/>
            <person name="Edoardo P."/>
            <person name="Giuseppe L.R."/>
            <person name="Gasser R.B."/>
        </authorList>
    </citation>
    <scope>NUCLEOTIDE SEQUENCE [LARGE SCALE GENOMIC DNA]</scope>
    <source>
        <strain evidence="1">ISS120</strain>
    </source>
</reference>
<dbReference type="AlphaFoldDB" id="A0A0V1C3G0"/>
<sequence length="115" mass="12546">MSSVVLSYWPTVACFCGWKSRYSMYNPRCRICIGGQFGIPGGALLYARNFALLSFPTTCCSAVANECRASLVNGCAPFCQAAAAVDSIILPLACPEFFNNDKILVLHTMLKFFLV</sequence>
<keyword evidence="2" id="KW-1185">Reference proteome</keyword>
<name>A0A0V1C3G0_TRIBR</name>
<organism evidence="1 2">
    <name type="scientific">Trichinella britovi</name>
    <name type="common">Parasitic roundworm</name>
    <dbReference type="NCBI Taxonomy" id="45882"/>
    <lineage>
        <taxon>Eukaryota</taxon>
        <taxon>Metazoa</taxon>
        <taxon>Ecdysozoa</taxon>
        <taxon>Nematoda</taxon>
        <taxon>Enoplea</taxon>
        <taxon>Dorylaimia</taxon>
        <taxon>Trichinellida</taxon>
        <taxon>Trichinellidae</taxon>
        <taxon>Trichinella</taxon>
    </lineage>
</organism>
<dbReference type="OrthoDB" id="10531817at2759"/>
<proteinExistence type="predicted"/>
<evidence type="ECO:0000313" key="1">
    <source>
        <dbReference type="EMBL" id="KRY43750.1"/>
    </source>
</evidence>
<comment type="caution">
    <text evidence="1">The sequence shown here is derived from an EMBL/GenBank/DDBJ whole genome shotgun (WGS) entry which is preliminary data.</text>
</comment>
<accession>A0A0V1C3G0</accession>
<protein>
    <submittedName>
        <fullName evidence="1">Uncharacterized protein</fullName>
    </submittedName>
</protein>
<dbReference type="EMBL" id="JYDI01000926">
    <property type="protein sequence ID" value="KRY43750.1"/>
    <property type="molecule type" value="Genomic_DNA"/>
</dbReference>
<dbReference type="Proteomes" id="UP000054653">
    <property type="component" value="Unassembled WGS sequence"/>
</dbReference>